<reference evidence="4" key="2">
    <citation type="submission" date="2025-08" db="UniProtKB">
        <authorList>
            <consortium name="RefSeq"/>
        </authorList>
    </citation>
    <scope>IDENTIFICATION</scope>
    <source>
        <tissue evidence="4">Blood</tissue>
    </source>
</reference>
<dbReference type="OrthoDB" id="9209058at2759"/>
<sequence length="299" mass="34760">MPEALCMGPDPRERTSEGDGRRPAGSQWQQAVWGSESEISCLKTPCADQAERPKEVEKEAGEFPGVVTQKVFQQKGEKCEECKNMKENNRDLEARLRVLLSKAMSMLKHSENMNDCWCLSAVLQRYDMLRPPEWEKFRSSESPCLKYSTGRKMIKKLFDACEMDLQHRMNKVFELLEIPALNDTTIDSKQGLTQQMRDILKYAYSQNNLKFYSDVVSDCDQRNYIQTCFMMECCKVYCLLRLQDSPIKAEWCLEEHSEKYLEHGDKKGLEHCRKKVALPWPLLKSGEQVIRKGVIYDKK</sequence>
<evidence type="ECO:0000256" key="1">
    <source>
        <dbReference type="SAM" id="Coils"/>
    </source>
</evidence>
<protein>
    <submittedName>
        <fullName evidence="4">Uncharacterized protein</fullName>
    </submittedName>
</protein>
<keyword evidence="1" id="KW-0175">Coiled coil</keyword>
<evidence type="ECO:0000313" key="3">
    <source>
        <dbReference type="Proteomes" id="UP001652627"/>
    </source>
</evidence>
<feature type="compositionally biased region" description="Basic and acidic residues" evidence="2">
    <location>
        <begin position="10"/>
        <end position="22"/>
    </location>
</feature>
<gene>
    <name evidence="4" type="primary">LOC106488420</name>
</gene>
<dbReference type="RefSeq" id="XP_013802755.2">
    <property type="nucleotide sequence ID" value="XM_013947301.2"/>
</dbReference>
<name>A0A8B7IV54_9AVES</name>
<keyword evidence="3" id="KW-1185">Reference proteome</keyword>
<dbReference type="KEGG" id="aam:106488420"/>
<organism evidence="3 4">
    <name type="scientific">Apteryx mantelli</name>
    <name type="common">North Island brown kiwi</name>
    <dbReference type="NCBI Taxonomy" id="2696672"/>
    <lineage>
        <taxon>Eukaryota</taxon>
        <taxon>Metazoa</taxon>
        <taxon>Chordata</taxon>
        <taxon>Craniata</taxon>
        <taxon>Vertebrata</taxon>
        <taxon>Euteleostomi</taxon>
        <taxon>Archelosauria</taxon>
        <taxon>Archosauria</taxon>
        <taxon>Dinosauria</taxon>
        <taxon>Saurischia</taxon>
        <taxon>Theropoda</taxon>
        <taxon>Coelurosauria</taxon>
        <taxon>Aves</taxon>
        <taxon>Palaeognathae</taxon>
        <taxon>Apterygiformes</taxon>
        <taxon>Apterygidae</taxon>
        <taxon>Apteryx</taxon>
    </lineage>
</organism>
<evidence type="ECO:0000313" key="4">
    <source>
        <dbReference type="RefSeq" id="XP_013802755.2"/>
    </source>
</evidence>
<feature type="region of interest" description="Disordered" evidence="2">
    <location>
        <begin position="1"/>
        <end position="29"/>
    </location>
</feature>
<dbReference type="GeneID" id="106488420"/>
<feature type="coiled-coil region" evidence="1">
    <location>
        <begin position="75"/>
        <end position="102"/>
    </location>
</feature>
<evidence type="ECO:0000256" key="2">
    <source>
        <dbReference type="SAM" id="MobiDB-lite"/>
    </source>
</evidence>
<accession>A0A8B7IV54</accession>
<proteinExistence type="predicted"/>
<dbReference type="Proteomes" id="UP001652627">
    <property type="component" value="Chromosome 1"/>
</dbReference>
<dbReference type="AlphaFoldDB" id="A0A8B7IV54"/>
<reference evidence="3" key="1">
    <citation type="submission" date="2025-05" db="UniProtKB">
        <authorList>
            <consortium name="RefSeq"/>
        </authorList>
    </citation>
    <scope>NUCLEOTIDE SEQUENCE [LARGE SCALE GENOMIC DNA]</scope>
</reference>